<feature type="binding site" evidence="2">
    <location>
        <position position="94"/>
    </location>
    <ligand>
        <name>Mg(2+)</name>
        <dbReference type="ChEBI" id="CHEBI:18420"/>
        <label>3</label>
    </ligand>
</feature>
<accession>A0A0C1V4G0</accession>
<feature type="domain" description="PurM-like N-terminal" evidence="3">
    <location>
        <begin position="47"/>
        <end position="158"/>
    </location>
</feature>
<dbReference type="EMBL" id="JQNX01000004">
    <property type="protein sequence ID" value="KIE58605.1"/>
    <property type="molecule type" value="Genomic_DNA"/>
</dbReference>
<comment type="catalytic activity">
    <reaction evidence="2">
        <text>thiamine phosphate + ATP = thiamine diphosphate + ADP</text>
        <dbReference type="Rhea" id="RHEA:15913"/>
        <dbReference type="ChEBI" id="CHEBI:30616"/>
        <dbReference type="ChEBI" id="CHEBI:37575"/>
        <dbReference type="ChEBI" id="CHEBI:58937"/>
        <dbReference type="ChEBI" id="CHEBI:456216"/>
        <dbReference type="EC" id="2.7.4.16"/>
    </reaction>
</comment>
<comment type="pathway">
    <text evidence="2">Cofactor biosynthesis; thiamine diphosphate biosynthesis; thiamine diphosphate from thiamine phosphate: step 1/1.</text>
</comment>
<feature type="binding site" evidence="2">
    <location>
        <position position="258"/>
    </location>
    <ligand>
        <name>substrate</name>
    </ligand>
</feature>
<dbReference type="Proteomes" id="UP000315925">
    <property type="component" value="Chromosome"/>
</dbReference>
<proteinExistence type="inferred from homology"/>
<feature type="binding site" evidence="2">
    <location>
        <position position="305"/>
    </location>
    <ligand>
        <name>substrate</name>
    </ligand>
</feature>
<feature type="binding site" evidence="2">
    <location>
        <position position="217"/>
    </location>
    <ligand>
        <name>ATP</name>
        <dbReference type="ChEBI" id="CHEBI:30616"/>
    </ligand>
</feature>
<feature type="binding site" evidence="2">
    <location>
        <position position="94"/>
    </location>
    <ligand>
        <name>Mg(2+)</name>
        <dbReference type="ChEBI" id="CHEBI:18420"/>
        <label>4</label>
    </ligand>
</feature>
<dbReference type="GO" id="GO:0009030">
    <property type="term" value="F:thiamine-phosphate kinase activity"/>
    <property type="evidence" value="ECO:0007669"/>
    <property type="project" value="UniProtKB-UniRule"/>
</dbReference>
<keyword evidence="2" id="KW-0479">Metal-binding</keyword>
<keyword evidence="2 6" id="KW-0418">Kinase</keyword>
<reference evidence="5 7" key="1">
    <citation type="submission" date="2014-08" db="EMBL/GenBank/DDBJ databases">
        <title>Methylacidiphilum kamchatkense strain Kam1 draft genome sequence.</title>
        <authorList>
            <person name="Birkeland N.-K."/>
            <person name="Erikstad H.A."/>
        </authorList>
    </citation>
    <scope>NUCLEOTIDE SEQUENCE [LARGE SCALE GENOMIC DNA]</scope>
    <source>
        <strain evidence="5 7">Kam1</strain>
    </source>
</reference>
<dbReference type="UniPathway" id="UPA00060">
    <property type="reaction ID" value="UER00142"/>
</dbReference>
<evidence type="ECO:0000256" key="1">
    <source>
        <dbReference type="ARBA" id="ARBA00022977"/>
    </source>
</evidence>
<keyword evidence="7" id="KW-1185">Reference proteome</keyword>
<dbReference type="Gene3D" id="3.30.1330.10">
    <property type="entry name" value="PurM-like, N-terminal domain"/>
    <property type="match status" value="1"/>
</dbReference>
<dbReference type="STRING" id="1202785.A946_06995"/>
<comment type="function">
    <text evidence="2">Catalyzes the ATP-dependent phosphorylation of thiamine-monophosphate (TMP) to form thiamine-pyrophosphate (TPP), the active form of vitamin B1.</text>
</comment>
<evidence type="ECO:0000313" key="5">
    <source>
        <dbReference type="EMBL" id="KIE58605.1"/>
    </source>
</evidence>
<dbReference type="Pfam" id="PF00586">
    <property type="entry name" value="AIRS"/>
    <property type="match status" value="1"/>
</dbReference>
<dbReference type="GO" id="GO:0009228">
    <property type="term" value="P:thiamine biosynthetic process"/>
    <property type="evidence" value="ECO:0007669"/>
    <property type="project" value="UniProtKB-KW"/>
</dbReference>
<dbReference type="InterPro" id="IPR006283">
    <property type="entry name" value="ThiL-like"/>
</dbReference>
<keyword evidence="2" id="KW-0067">ATP-binding</keyword>
<feature type="binding site" evidence="2">
    <location>
        <position position="48"/>
    </location>
    <ligand>
        <name>Mg(2+)</name>
        <dbReference type="ChEBI" id="CHEBI:18420"/>
        <label>3</label>
    </ligand>
</feature>
<dbReference type="GO" id="GO:0005524">
    <property type="term" value="F:ATP binding"/>
    <property type="evidence" value="ECO:0007669"/>
    <property type="project" value="UniProtKB-UniRule"/>
</dbReference>
<evidence type="ECO:0000259" key="4">
    <source>
        <dbReference type="Pfam" id="PF02769"/>
    </source>
</evidence>
<feature type="binding site" evidence="2">
    <location>
        <position position="73"/>
    </location>
    <ligand>
        <name>substrate</name>
    </ligand>
</feature>
<dbReference type="RefSeq" id="WP_039721556.1">
    <property type="nucleotide sequence ID" value="NZ_CP037899.1"/>
</dbReference>
<dbReference type="Pfam" id="PF02769">
    <property type="entry name" value="AIRS_C"/>
    <property type="match status" value="1"/>
</dbReference>
<dbReference type="EMBL" id="CP037899">
    <property type="protein sequence ID" value="QDQ41333.1"/>
    <property type="molecule type" value="Genomic_DNA"/>
</dbReference>
<keyword evidence="1 2" id="KW-0784">Thiamine biosynthesis</keyword>
<evidence type="ECO:0000313" key="7">
    <source>
        <dbReference type="Proteomes" id="UP000031594"/>
    </source>
</evidence>
<organism evidence="6 8">
    <name type="scientific">Methylacidiphilum kamchatkense Kam1</name>
    <dbReference type="NCBI Taxonomy" id="1202785"/>
    <lineage>
        <taxon>Bacteria</taxon>
        <taxon>Pseudomonadati</taxon>
        <taxon>Verrucomicrobiota</taxon>
        <taxon>Methylacidiphilae</taxon>
        <taxon>Methylacidiphilales</taxon>
        <taxon>Methylacidiphilaceae</taxon>
        <taxon>Methylacidiphilum (ex Ratnadevi et al. 2023)</taxon>
    </lineage>
</organism>
<comment type="miscellaneous">
    <text evidence="2">Reaction mechanism of ThiL seems to utilize a direct, inline transfer of the gamma-phosphate of ATP to TMP rather than a phosphorylated enzyme intermediate.</text>
</comment>
<dbReference type="SUPFAM" id="SSF55326">
    <property type="entry name" value="PurM N-terminal domain-like"/>
    <property type="match status" value="1"/>
</dbReference>
<dbReference type="CDD" id="cd02194">
    <property type="entry name" value="ThiL"/>
    <property type="match status" value="1"/>
</dbReference>
<dbReference type="EC" id="2.7.4.16" evidence="2"/>
<dbReference type="PIRSF" id="PIRSF005303">
    <property type="entry name" value="Thiam_monoph_kin"/>
    <property type="match status" value="1"/>
</dbReference>
<dbReference type="SUPFAM" id="SSF56042">
    <property type="entry name" value="PurM C-terminal domain-like"/>
    <property type="match status" value="1"/>
</dbReference>
<comment type="similarity">
    <text evidence="2">Belongs to the thiamine-monophosphate kinase family.</text>
</comment>
<feature type="binding site" evidence="2">
    <location>
        <position position="94"/>
    </location>
    <ligand>
        <name>Mg(2+)</name>
        <dbReference type="ChEBI" id="CHEBI:18420"/>
        <label>2</label>
    </ligand>
</feature>
<feature type="binding site" evidence="2">
    <location>
        <position position="215"/>
    </location>
    <ligand>
        <name>Mg(2+)</name>
        <dbReference type="ChEBI" id="CHEBI:18420"/>
        <label>3</label>
    </ligand>
</feature>
<dbReference type="HAMAP" id="MF_02128">
    <property type="entry name" value="TMP_kinase"/>
    <property type="match status" value="1"/>
</dbReference>
<dbReference type="InterPro" id="IPR016188">
    <property type="entry name" value="PurM-like_N"/>
</dbReference>
<keyword evidence="2" id="KW-0547">Nucleotide-binding</keyword>
<keyword evidence="2 6" id="KW-0808">Transferase</keyword>
<comment type="caution">
    <text evidence="2">Lacks conserved residue(s) required for the propagation of feature annotation.</text>
</comment>
<evidence type="ECO:0000313" key="6">
    <source>
        <dbReference type="EMBL" id="QDQ41333.1"/>
    </source>
</evidence>
<dbReference type="AlphaFoldDB" id="A0A0C1V4G0"/>
<dbReference type="GO" id="GO:0009229">
    <property type="term" value="P:thiamine diphosphate biosynthetic process"/>
    <property type="evidence" value="ECO:0007669"/>
    <property type="project" value="UniProtKB-UniRule"/>
</dbReference>
<evidence type="ECO:0000313" key="8">
    <source>
        <dbReference type="Proteomes" id="UP000315925"/>
    </source>
</evidence>
<dbReference type="Proteomes" id="UP000031594">
    <property type="component" value="Unassembled WGS sequence"/>
</dbReference>
<feature type="domain" description="PurM-like C-terminal" evidence="4">
    <location>
        <begin position="197"/>
        <end position="299"/>
    </location>
</feature>
<sequence>MQSKKTNIPFSLTSESLVSDLSEEQLISLLVEGWRKSKREVIASIAEDCAVIQAEKKELYYLFKMDATVENVHFDPSSPPEWIGRKALARALSDIASMGGEPLYALVGLGVNRTEKVERIKQLYKGLTDLARAIGMDLIGGETTKSNQLFIVVTVWGKTDGYKPILRSGAEDGDSLFVTGVLGGSYDSGHHLLFIPRIQEGQWLAKGQWAKAMMDLSDGLATDLPRMAKASNIGFEIDYEAIPVRKNYGLHNALTDGEDYELLFSVAKEKEIDLIKNWPFEVPIKKIGTFSKNGKMEFQDGYRGFDHFQKSRGDY</sequence>
<evidence type="ECO:0000256" key="2">
    <source>
        <dbReference type="HAMAP-Rule" id="MF_02128"/>
    </source>
</evidence>
<feature type="binding site" evidence="2">
    <location>
        <position position="167"/>
    </location>
    <ligand>
        <name>ATP</name>
        <dbReference type="ChEBI" id="CHEBI:30616"/>
    </ligand>
</feature>
<reference evidence="8" key="3">
    <citation type="submission" date="2019-03" db="EMBL/GenBank/DDBJ databases">
        <title>Complete genome of Methylacidiphilum kamchatkense Kam1.</title>
        <authorList>
            <person name="Kruse T."/>
            <person name="Murarilal Ratnadevi C."/>
            <person name="Erikstad H.-A."/>
            <person name="Birkeland N.-K."/>
        </authorList>
    </citation>
    <scope>NUCLEOTIDE SEQUENCE [LARGE SCALE GENOMIC DNA]</scope>
    <source>
        <strain evidence="8">kam1</strain>
    </source>
</reference>
<reference evidence="6" key="2">
    <citation type="journal article" date="2019" name="BMC Genomics">
        <title>Complete genome sequence analysis of the thermoacidophilic verrucomicrobial methanotroph 'Candidatus Methylacidiphilum kamchatkense' strain Kam1 and comparison with its closest relatives.</title>
        <authorList>
            <person name="Kruse T."/>
            <person name="Ratnadevi C.M."/>
            <person name="Erikstad H.A."/>
            <person name="Birkeland N.K."/>
        </authorList>
    </citation>
    <scope>NUCLEOTIDE SEQUENCE</scope>
    <source>
        <strain evidence="6">Kam1</strain>
    </source>
</reference>
<dbReference type="Gene3D" id="3.90.650.10">
    <property type="entry name" value="PurM-like C-terminal domain"/>
    <property type="match status" value="1"/>
</dbReference>
<dbReference type="PANTHER" id="PTHR30270:SF0">
    <property type="entry name" value="THIAMINE-MONOPHOSPHATE KINASE"/>
    <property type="match status" value="1"/>
</dbReference>
<feature type="binding site" evidence="2">
    <location>
        <position position="124"/>
    </location>
    <ligand>
        <name>ATP</name>
        <dbReference type="ChEBI" id="CHEBI:30616"/>
    </ligand>
</feature>
<dbReference type="OrthoDB" id="9802811at2"/>
<name>A0A0C1V4G0_9BACT</name>
<evidence type="ECO:0000259" key="3">
    <source>
        <dbReference type="Pfam" id="PF00586"/>
    </source>
</evidence>
<keyword evidence="2" id="KW-0460">Magnesium</keyword>
<dbReference type="GO" id="GO:0000287">
    <property type="term" value="F:magnesium ion binding"/>
    <property type="evidence" value="ECO:0007669"/>
    <property type="project" value="UniProtKB-UniRule"/>
</dbReference>
<protein>
    <recommendedName>
        <fullName evidence="2">Thiamine-monophosphate kinase</fullName>
        <shortName evidence="2">TMP kinase</shortName>
        <shortName evidence="2">Thiamine-phosphate kinase</shortName>
        <ecNumber evidence="2">2.7.4.16</ecNumber>
    </recommendedName>
</protein>
<dbReference type="PANTHER" id="PTHR30270">
    <property type="entry name" value="THIAMINE-MONOPHOSPHATE KINASE"/>
    <property type="match status" value="1"/>
</dbReference>
<dbReference type="InterPro" id="IPR036676">
    <property type="entry name" value="PurM-like_C_sf"/>
</dbReference>
<dbReference type="KEGG" id="mkc:kam1_74"/>
<feature type="binding site" evidence="2">
    <location>
        <position position="66"/>
    </location>
    <ligand>
        <name>Mg(2+)</name>
        <dbReference type="ChEBI" id="CHEBI:18420"/>
        <label>2</label>
    </ligand>
</feature>
<dbReference type="InterPro" id="IPR036921">
    <property type="entry name" value="PurM-like_N_sf"/>
</dbReference>
<dbReference type="InterPro" id="IPR010918">
    <property type="entry name" value="PurM-like_C_dom"/>
</dbReference>
<feature type="binding site" evidence="2">
    <location>
        <position position="48"/>
    </location>
    <ligand>
        <name>Mg(2+)</name>
        <dbReference type="ChEBI" id="CHEBI:18420"/>
        <label>4</label>
    </ligand>
</feature>
<gene>
    <name evidence="2" type="primary">thiL</name>
    <name evidence="5" type="ORF">A946_06995</name>
    <name evidence="6" type="ORF">kam1_74</name>
</gene>
<feature type="binding site" evidence="2">
    <location>
        <position position="218"/>
    </location>
    <ligand>
        <name>Mg(2+)</name>
        <dbReference type="ChEBI" id="CHEBI:18420"/>
        <label>5</label>
    </ligand>
</feature>
<feature type="binding site" evidence="2">
    <location>
        <position position="66"/>
    </location>
    <ligand>
        <name>Mg(2+)</name>
        <dbReference type="ChEBI" id="CHEBI:18420"/>
        <label>1</label>
    </ligand>
</feature>